<dbReference type="AlphaFoldDB" id="A0A7V8VDD0"/>
<proteinExistence type="predicted"/>
<dbReference type="EMBL" id="JACEFB010000003">
    <property type="protein sequence ID" value="MBA2225896.1"/>
    <property type="molecule type" value="Genomic_DNA"/>
</dbReference>
<accession>A0A7V8VDD0</accession>
<feature type="transmembrane region" description="Helical" evidence="1">
    <location>
        <begin position="181"/>
        <end position="203"/>
    </location>
</feature>
<comment type="caution">
    <text evidence="2">The sequence shown here is derived from an EMBL/GenBank/DDBJ whole genome shotgun (WGS) entry which is preliminary data.</text>
</comment>
<dbReference type="RefSeq" id="WP_194537326.1">
    <property type="nucleotide sequence ID" value="NZ_JACEFB010000003.1"/>
</dbReference>
<keyword evidence="3" id="KW-1185">Reference proteome</keyword>
<evidence type="ECO:0000313" key="2">
    <source>
        <dbReference type="EMBL" id="MBA2225896.1"/>
    </source>
</evidence>
<evidence type="ECO:0000256" key="1">
    <source>
        <dbReference type="SAM" id="Phobius"/>
    </source>
</evidence>
<evidence type="ECO:0000313" key="3">
    <source>
        <dbReference type="Proteomes" id="UP000542342"/>
    </source>
</evidence>
<name>A0A7V8VDD0_9BACT</name>
<dbReference type="Proteomes" id="UP000542342">
    <property type="component" value="Unassembled WGS sequence"/>
</dbReference>
<keyword evidence="1" id="KW-0472">Membrane</keyword>
<protein>
    <submittedName>
        <fullName evidence="2">Uncharacterized protein</fullName>
    </submittedName>
</protein>
<keyword evidence="1" id="KW-1133">Transmembrane helix</keyword>
<feature type="transmembrane region" description="Helical" evidence="1">
    <location>
        <begin position="209"/>
        <end position="232"/>
    </location>
</feature>
<sequence>MTATPSNSLFPPNTPVVQTLDGVVYTALYTPAVKRGKQNIPSCLRISITVPTEGEFHLLPERFWDRFGKFLGIAQEIATNDPEFDRRCYVRSDTPAFAAAYLSDPIKRIAFLDLQRLGFPEVELKKGELAATWTHFDPAKHGSPDLIEEAAARLVILSRNLPPTDPELLHNVASRRILGQWILWPLLILFAAISFIIGLFFPPLDEDEWFLASLPLLGVTLLAFAVLSALLLRGTSTSHRAWLALMFGAIILLPFGSCGTVATVNGVTDSAPSQTHRALIVRKYTTRSKNTTHYKVQCLSWRHPGNTETFEVSSSEYASVVENRSLMEVVTRPGSLGLEWIVSKRVIP</sequence>
<organism evidence="2 3">
    <name type="scientific">Thermogemmata fonticola</name>
    <dbReference type="NCBI Taxonomy" id="2755323"/>
    <lineage>
        <taxon>Bacteria</taxon>
        <taxon>Pseudomonadati</taxon>
        <taxon>Planctomycetota</taxon>
        <taxon>Planctomycetia</taxon>
        <taxon>Gemmatales</taxon>
        <taxon>Gemmataceae</taxon>
        <taxon>Thermogemmata</taxon>
    </lineage>
</organism>
<reference evidence="2 3" key="1">
    <citation type="submission" date="2020-07" db="EMBL/GenBank/DDBJ databases">
        <title>Thermogemmata thermophila gen. nov., sp. nov., a novel moderate thermophilic planctomycete from a Kamchatka hot spring.</title>
        <authorList>
            <person name="Elcheninov A.G."/>
            <person name="Podosokorskaya O.A."/>
            <person name="Kovaleva O.L."/>
            <person name="Novikov A."/>
            <person name="Bonch-Osmolovskaya E.A."/>
            <person name="Toshchakov S.V."/>
            <person name="Kublanov I.V."/>
        </authorList>
    </citation>
    <scope>NUCLEOTIDE SEQUENCE [LARGE SCALE GENOMIC DNA]</scope>
    <source>
        <strain evidence="2 3">2918</strain>
    </source>
</reference>
<keyword evidence="1" id="KW-0812">Transmembrane</keyword>
<feature type="transmembrane region" description="Helical" evidence="1">
    <location>
        <begin position="244"/>
        <end position="264"/>
    </location>
</feature>
<gene>
    <name evidence="2" type="ORF">H0921_06925</name>
</gene>